<name>A0A915CV39_9BILA</name>
<protein>
    <submittedName>
        <fullName evidence="7">Ubiquitin-like protease family profile domain-containing protein</fullName>
    </submittedName>
</protein>
<dbReference type="InterPro" id="IPR003653">
    <property type="entry name" value="Peptidase_C48_C"/>
</dbReference>
<accession>A0A915CV39</accession>
<comment type="similarity">
    <text evidence="1">Belongs to the peptidase C48 family.</text>
</comment>
<dbReference type="Gene3D" id="3.30.310.130">
    <property type="entry name" value="Ubiquitin-related"/>
    <property type="match status" value="1"/>
</dbReference>
<dbReference type="Gene3D" id="1.10.418.20">
    <property type="match status" value="1"/>
</dbReference>
<keyword evidence="6" id="KW-1185">Reference proteome</keyword>
<keyword evidence="2" id="KW-0645">Protease</keyword>
<dbReference type="PANTHER" id="PTHR12606">
    <property type="entry name" value="SENTRIN/SUMO-SPECIFIC PROTEASE"/>
    <property type="match status" value="1"/>
</dbReference>
<sequence length="167" mass="18976">MIKSLKDGKWLLSDVIDNYLNLLTKSESHIYYISTPSFLSCLNGSVYNPQHFIGKISKILVPAHINGNHWAMIVVDADEKTITMLDSMNHGIKKDPTKIKILEQTRNIVRVCYNHDDWDIKEDLSVPQQSNANDCGVFALVFASYKIQGRITEMIKPQTDLVLLLTI</sequence>
<feature type="domain" description="Ubiquitin-like protease family profile" evidence="5">
    <location>
        <begin position="1"/>
        <end position="146"/>
    </location>
</feature>
<dbReference type="GO" id="GO:0005634">
    <property type="term" value="C:nucleus"/>
    <property type="evidence" value="ECO:0007669"/>
    <property type="project" value="TreeGrafter"/>
</dbReference>
<keyword evidence="3" id="KW-0378">Hydrolase</keyword>
<dbReference type="GO" id="GO:0006508">
    <property type="term" value="P:proteolysis"/>
    <property type="evidence" value="ECO:0007669"/>
    <property type="project" value="UniProtKB-KW"/>
</dbReference>
<dbReference type="PROSITE" id="PS50600">
    <property type="entry name" value="ULP_PROTEASE"/>
    <property type="match status" value="1"/>
</dbReference>
<dbReference type="PANTHER" id="PTHR12606:SF153">
    <property type="entry name" value="ULP1 PROTEASE FAMILY, CARBOXY-TERMINAL DOMAIN PROTEIN"/>
    <property type="match status" value="1"/>
</dbReference>
<proteinExistence type="inferred from homology"/>
<dbReference type="SUPFAM" id="SSF54001">
    <property type="entry name" value="Cysteine proteinases"/>
    <property type="match status" value="1"/>
</dbReference>
<dbReference type="GO" id="GO:0016926">
    <property type="term" value="P:protein desumoylation"/>
    <property type="evidence" value="ECO:0007669"/>
    <property type="project" value="TreeGrafter"/>
</dbReference>
<evidence type="ECO:0000256" key="3">
    <source>
        <dbReference type="ARBA" id="ARBA00022801"/>
    </source>
</evidence>
<dbReference type="InterPro" id="IPR038765">
    <property type="entry name" value="Papain-like_cys_pep_sf"/>
</dbReference>
<evidence type="ECO:0000256" key="2">
    <source>
        <dbReference type="ARBA" id="ARBA00022670"/>
    </source>
</evidence>
<dbReference type="Proteomes" id="UP000887574">
    <property type="component" value="Unplaced"/>
</dbReference>
<dbReference type="Pfam" id="PF02902">
    <property type="entry name" value="Peptidase_C48"/>
    <property type="match status" value="1"/>
</dbReference>
<organism evidence="6 7">
    <name type="scientific">Ditylenchus dipsaci</name>
    <dbReference type="NCBI Taxonomy" id="166011"/>
    <lineage>
        <taxon>Eukaryota</taxon>
        <taxon>Metazoa</taxon>
        <taxon>Ecdysozoa</taxon>
        <taxon>Nematoda</taxon>
        <taxon>Chromadorea</taxon>
        <taxon>Rhabditida</taxon>
        <taxon>Tylenchina</taxon>
        <taxon>Tylenchomorpha</taxon>
        <taxon>Sphaerularioidea</taxon>
        <taxon>Anguinidae</taxon>
        <taxon>Anguininae</taxon>
        <taxon>Ditylenchus</taxon>
    </lineage>
</organism>
<evidence type="ECO:0000313" key="7">
    <source>
        <dbReference type="WBParaSite" id="jg12938"/>
    </source>
</evidence>
<dbReference type="WBParaSite" id="jg12938">
    <property type="protein sequence ID" value="jg12938"/>
    <property type="gene ID" value="jg12938"/>
</dbReference>
<reference evidence="7" key="1">
    <citation type="submission" date="2022-11" db="UniProtKB">
        <authorList>
            <consortium name="WormBaseParasite"/>
        </authorList>
    </citation>
    <scope>IDENTIFICATION</scope>
</reference>
<keyword evidence="4" id="KW-0788">Thiol protease</keyword>
<evidence type="ECO:0000256" key="4">
    <source>
        <dbReference type="ARBA" id="ARBA00022807"/>
    </source>
</evidence>
<dbReference type="AlphaFoldDB" id="A0A915CV39"/>
<evidence type="ECO:0000313" key="6">
    <source>
        <dbReference type="Proteomes" id="UP000887574"/>
    </source>
</evidence>
<dbReference type="GO" id="GO:0016929">
    <property type="term" value="F:deSUMOylase activity"/>
    <property type="evidence" value="ECO:0007669"/>
    <property type="project" value="TreeGrafter"/>
</dbReference>
<evidence type="ECO:0000259" key="5">
    <source>
        <dbReference type="PROSITE" id="PS50600"/>
    </source>
</evidence>
<evidence type="ECO:0000256" key="1">
    <source>
        <dbReference type="ARBA" id="ARBA00005234"/>
    </source>
</evidence>